<comment type="function">
    <text evidence="12">DNA repair enzyme that has both DNA N-glycosylase activity and AP-lyase activity. The DNA N-glycosylase activity releases various damaged pyrimidines from DNA by cleaving the N-glycosidic bond, leaving an AP (apurinic/apyrimidinic) site. The AP-lyase activity cleaves the phosphodiester bond 3' to the AP site by a beta-elimination, leaving a 3'-terminal unsaturated sugar and a product with a terminal 5'-phosphate.</text>
</comment>
<reference evidence="15" key="1">
    <citation type="submission" date="2009-11" db="EMBL/GenBank/DDBJ databases">
        <title>Genome sequencing of Bartonella species and comparative genomics.</title>
        <authorList>
            <person name="Engel P."/>
            <person name="Salzburger W."/>
            <person name="Marius L."/>
            <person name="Chao-Chin C."/>
            <person name="Soichi M."/>
            <person name="Christa L."/>
            <person name="Alexandra C."/>
            <person name="Aurelie L."/>
            <person name="Claudine M."/>
            <person name="Stephan S.C."/>
            <person name="Christoph D."/>
        </authorList>
    </citation>
    <scope>NUCLEOTIDE SEQUENCE [LARGE SCALE GENOMIC DNA]</scope>
    <source>
        <strain evidence="15">CIP 104772 / 73</strain>
    </source>
</reference>
<dbReference type="FunFam" id="1.10.340.30:FF:000001">
    <property type="entry name" value="Endonuclease III"/>
    <property type="match status" value="1"/>
</dbReference>
<comment type="cofactor">
    <cofactor evidence="12">
        <name>[4Fe-4S] cluster</name>
        <dbReference type="ChEBI" id="CHEBI:49883"/>
    </cofactor>
    <text evidence="12">Binds 1 [4Fe-4S] cluster.</text>
</comment>
<evidence type="ECO:0000256" key="6">
    <source>
        <dbReference type="ARBA" id="ARBA00023004"/>
    </source>
</evidence>
<dbReference type="InterPro" id="IPR000445">
    <property type="entry name" value="HhH_motif"/>
</dbReference>
<evidence type="ECO:0000256" key="9">
    <source>
        <dbReference type="ARBA" id="ARBA00023204"/>
    </source>
</evidence>
<feature type="binding site" evidence="12">
    <location>
        <position position="217"/>
    </location>
    <ligand>
        <name>[4Fe-4S] cluster</name>
        <dbReference type="ChEBI" id="CHEBI:49883"/>
    </ligand>
</feature>
<dbReference type="PANTHER" id="PTHR10359:SF18">
    <property type="entry name" value="ENDONUCLEASE III"/>
    <property type="match status" value="1"/>
</dbReference>
<keyword evidence="15" id="KW-1185">Reference proteome</keyword>
<proteinExistence type="inferred from homology"/>
<dbReference type="GO" id="GO:0046872">
    <property type="term" value="F:metal ion binding"/>
    <property type="evidence" value="ECO:0007669"/>
    <property type="project" value="UniProtKB-KW"/>
</dbReference>
<comment type="catalytic activity">
    <reaction evidence="12">
        <text>2'-deoxyribonucleotide-(2'-deoxyribose 5'-phosphate)-2'-deoxyribonucleotide-DNA = a 3'-end 2'-deoxyribonucleotide-(2,3-dehydro-2,3-deoxyribose 5'-phosphate)-DNA + a 5'-end 5'-phospho-2'-deoxyribonucleoside-DNA + H(+)</text>
        <dbReference type="Rhea" id="RHEA:66592"/>
        <dbReference type="Rhea" id="RHEA-COMP:13180"/>
        <dbReference type="Rhea" id="RHEA-COMP:16897"/>
        <dbReference type="Rhea" id="RHEA-COMP:17067"/>
        <dbReference type="ChEBI" id="CHEBI:15378"/>
        <dbReference type="ChEBI" id="CHEBI:136412"/>
        <dbReference type="ChEBI" id="CHEBI:157695"/>
        <dbReference type="ChEBI" id="CHEBI:167181"/>
        <dbReference type="EC" id="4.2.99.18"/>
    </reaction>
</comment>
<evidence type="ECO:0000259" key="13">
    <source>
        <dbReference type="SMART" id="SM00478"/>
    </source>
</evidence>
<dbReference type="GO" id="GO:0006285">
    <property type="term" value="P:base-excision repair, AP site formation"/>
    <property type="evidence" value="ECO:0007669"/>
    <property type="project" value="TreeGrafter"/>
</dbReference>
<keyword evidence="9 12" id="KW-0234">DNA repair</keyword>
<comment type="similarity">
    <text evidence="1 12">Belongs to the Nth/MutY family.</text>
</comment>
<dbReference type="Pfam" id="PF00633">
    <property type="entry name" value="HHH"/>
    <property type="match status" value="1"/>
</dbReference>
<keyword evidence="11 12" id="KW-0326">Glycosidase</keyword>
<dbReference type="AlphaFoldDB" id="E6YFY2"/>
<evidence type="ECO:0000256" key="1">
    <source>
        <dbReference type="ARBA" id="ARBA00008343"/>
    </source>
</evidence>
<evidence type="ECO:0000256" key="12">
    <source>
        <dbReference type="HAMAP-Rule" id="MF_00942"/>
    </source>
</evidence>
<keyword evidence="6 12" id="KW-0408">Iron</keyword>
<dbReference type="InterPro" id="IPR004036">
    <property type="entry name" value="Endonuclease-III-like_CS2"/>
</dbReference>
<dbReference type="Proteomes" id="UP000009101">
    <property type="component" value="Chromosome"/>
</dbReference>
<dbReference type="OrthoDB" id="9800977at2"/>
<dbReference type="PANTHER" id="PTHR10359">
    <property type="entry name" value="A/G-SPECIFIC ADENINE GLYCOSYLASE/ENDONUCLEASE III"/>
    <property type="match status" value="1"/>
</dbReference>
<dbReference type="STRING" id="696125.BARCL_0089"/>
<dbReference type="RefSeq" id="WP_013544446.1">
    <property type="nucleotide sequence ID" value="NC_014932.1"/>
</dbReference>
<keyword evidence="5 12" id="KW-0378">Hydrolase</keyword>
<feature type="domain" description="HhH-GPD" evidence="13">
    <location>
        <begin position="58"/>
        <end position="205"/>
    </location>
</feature>
<dbReference type="EC" id="4.2.99.18" evidence="12"/>
<dbReference type="PROSITE" id="PS01155">
    <property type="entry name" value="ENDONUCLEASE_III_2"/>
    <property type="match status" value="1"/>
</dbReference>
<dbReference type="HOGENOM" id="CLU_012862_3_0_5"/>
<keyword evidence="8 12" id="KW-0238">DNA-binding</keyword>
<dbReference type="Gene3D" id="1.10.340.30">
    <property type="entry name" value="Hypothetical protein, domain 2"/>
    <property type="match status" value="1"/>
</dbReference>
<protein>
    <recommendedName>
        <fullName evidence="12">Endonuclease III</fullName>
        <ecNumber evidence="12">4.2.99.18</ecNumber>
    </recommendedName>
    <alternativeName>
        <fullName evidence="12">DNA-(apurinic or apyrimidinic site) lyase</fullName>
    </alternativeName>
</protein>
<dbReference type="GO" id="GO:0019104">
    <property type="term" value="F:DNA N-glycosylase activity"/>
    <property type="evidence" value="ECO:0007669"/>
    <property type="project" value="UniProtKB-UniRule"/>
</dbReference>
<keyword evidence="7 12" id="KW-0411">Iron-sulfur</keyword>
<dbReference type="InterPro" id="IPR011257">
    <property type="entry name" value="DNA_glycosylase"/>
</dbReference>
<accession>E6YFY2</accession>
<dbReference type="eggNOG" id="COG0177">
    <property type="taxonomic scope" value="Bacteria"/>
</dbReference>
<reference evidence="14 15" key="2">
    <citation type="journal article" date="2011" name="PLoS Genet.">
        <title>Parallel evolution of a type IV secretion system in radiating lineages of the host-restricted bacterial pathogen Bartonella.</title>
        <authorList>
            <person name="Engel P."/>
            <person name="Salzburger W."/>
            <person name="Liesch M."/>
            <person name="Chang C.C."/>
            <person name="Maruyama S."/>
            <person name="Lanz C."/>
            <person name="Calteau A."/>
            <person name="Lajus A."/>
            <person name="Medigue C."/>
            <person name="Schuster S.C."/>
            <person name="Dehio C."/>
        </authorList>
    </citation>
    <scope>NUCLEOTIDE SEQUENCE [LARGE SCALE GENOMIC DNA]</scope>
    <source>
        <strain evidence="15">CIP 104772 / 73</strain>
    </source>
</reference>
<dbReference type="InterPro" id="IPR023170">
    <property type="entry name" value="HhH_base_excis_C"/>
</dbReference>
<keyword evidence="4 12" id="KW-0227">DNA damage</keyword>
<evidence type="ECO:0000256" key="3">
    <source>
        <dbReference type="ARBA" id="ARBA00022723"/>
    </source>
</evidence>
<dbReference type="Pfam" id="PF00730">
    <property type="entry name" value="HhH-GPD"/>
    <property type="match status" value="1"/>
</dbReference>
<dbReference type="GO" id="GO:0140078">
    <property type="term" value="F:class I DNA-(apurinic or apyrimidinic site) endonuclease activity"/>
    <property type="evidence" value="ECO:0007669"/>
    <property type="project" value="UniProtKB-EC"/>
</dbReference>
<dbReference type="Gene3D" id="1.10.1670.10">
    <property type="entry name" value="Helix-hairpin-Helix base-excision DNA repair enzymes (C-terminal)"/>
    <property type="match status" value="1"/>
</dbReference>
<dbReference type="SUPFAM" id="SSF48150">
    <property type="entry name" value="DNA-glycosylase"/>
    <property type="match status" value="1"/>
</dbReference>
<dbReference type="EMBL" id="FN645454">
    <property type="protein sequence ID" value="CBI75770.1"/>
    <property type="molecule type" value="Genomic_DNA"/>
</dbReference>
<keyword evidence="2 12" id="KW-0004">4Fe-4S</keyword>
<evidence type="ECO:0000256" key="10">
    <source>
        <dbReference type="ARBA" id="ARBA00023239"/>
    </source>
</evidence>
<evidence type="ECO:0000256" key="5">
    <source>
        <dbReference type="ARBA" id="ARBA00022801"/>
    </source>
</evidence>
<evidence type="ECO:0000313" key="14">
    <source>
        <dbReference type="EMBL" id="CBI75770.1"/>
    </source>
</evidence>
<feature type="binding site" evidence="12">
    <location>
        <position position="223"/>
    </location>
    <ligand>
        <name>[4Fe-4S] cluster</name>
        <dbReference type="ChEBI" id="CHEBI:49883"/>
    </ligand>
</feature>
<keyword evidence="3 12" id="KW-0479">Metal-binding</keyword>
<evidence type="ECO:0000256" key="8">
    <source>
        <dbReference type="ARBA" id="ARBA00023125"/>
    </source>
</evidence>
<keyword evidence="10 12" id="KW-0456">Lyase</keyword>
<dbReference type="FunFam" id="1.10.1670.10:FF:000001">
    <property type="entry name" value="Endonuclease III"/>
    <property type="match status" value="1"/>
</dbReference>
<dbReference type="InterPro" id="IPR003265">
    <property type="entry name" value="HhH-GPD_domain"/>
</dbReference>
<evidence type="ECO:0000256" key="2">
    <source>
        <dbReference type="ARBA" id="ARBA00022485"/>
    </source>
</evidence>
<dbReference type="InterPro" id="IPR005759">
    <property type="entry name" value="Nth"/>
</dbReference>
<sequence>MTEKAIKSLKLKVYKDTDTVYGVDEIAEIFRRFSIQRPTPKSDLSYTNVFTLLVAVVLSAQTTDASVNKVTKKLFCLADRPEKMITLGKEGIAHHIRAIGLWRAKAQNIYELCCRLIDQYDGQVPDSREALMTLPGVGRKTANVVLNIAFGQPTMAVDTHILRLGNRLGLASGKTPEEVEEKLVKIIPDCYLQHAHHWLILHGRYICKARKVECTQCIISDLCKAAIKTNAIPAPLVEVKGNGAPVFF</sequence>
<keyword evidence="14" id="KW-0255">Endonuclease</keyword>
<gene>
    <name evidence="12 14" type="primary">nth</name>
    <name evidence="14" type="ordered locus">BARCL_0089</name>
</gene>
<dbReference type="SMART" id="SM00478">
    <property type="entry name" value="ENDO3c"/>
    <property type="match status" value="1"/>
</dbReference>
<organism evidence="14 15">
    <name type="scientific">Bartonella clarridgeiae (strain CCUG 45776 / CIP 104772 / 73)</name>
    <dbReference type="NCBI Taxonomy" id="696125"/>
    <lineage>
        <taxon>Bacteria</taxon>
        <taxon>Pseudomonadati</taxon>
        <taxon>Pseudomonadota</taxon>
        <taxon>Alphaproteobacteria</taxon>
        <taxon>Hyphomicrobiales</taxon>
        <taxon>Bartonellaceae</taxon>
        <taxon>Bartonella</taxon>
    </lineage>
</organism>
<keyword evidence="14" id="KW-0540">Nuclease</keyword>
<dbReference type="HAMAP" id="MF_00942">
    <property type="entry name" value="Nth"/>
    <property type="match status" value="1"/>
</dbReference>
<evidence type="ECO:0000256" key="11">
    <source>
        <dbReference type="ARBA" id="ARBA00023295"/>
    </source>
</evidence>
<evidence type="ECO:0000313" key="15">
    <source>
        <dbReference type="Proteomes" id="UP000009101"/>
    </source>
</evidence>
<dbReference type="GO" id="GO:0003677">
    <property type="term" value="F:DNA binding"/>
    <property type="evidence" value="ECO:0007669"/>
    <property type="project" value="UniProtKB-UniRule"/>
</dbReference>
<dbReference type="KEGG" id="bcd:BARCL_0089"/>
<evidence type="ECO:0000256" key="4">
    <source>
        <dbReference type="ARBA" id="ARBA00022763"/>
    </source>
</evidence>
<dbReference type="NCBIfam" id="TIGR01083">
    <property type="entry name" value="nth"/>
    <property type="match status" value="1"/>
</dbReference>
<name>E6YFY2_BARC7</name>
<dbReference type="GO" id="GO:0051539">
    <property type="term" value="F:4 iron, 4 sulfur cluster binding"/>
    <property type="evidence" value="ECO:0007669"/>
    <property type="project" value="UniProtKB-UniRule"/>
</dbReference>
<feature type="binding site" evidence="12">
    <location>
        <position position="207"/>
    </location>
    <ligand>
        <name>[4Fe-4S] cluster</name>
        <dbReference type="ChEBI" id="CHEBI:49883"/>
    </ligand>
</feature>
<dbReference type="CDD" id="cd00056">
    <property type="entry name" value="ENDO3c"/>
    <property type="match status" value="1"/>
</dbReference>
<evidence type="ECO:0000256" key="7">
    <source>
        <dbReference type="ARBA" id="ARBA00023014"/>
    </source>
</evidence>
<feature type="binding site" evidence="12">
    <location>
        <position position="214"/>
    </location>
    <ligand>
        <name>[4Fe-4S] cluster</name>
        <dbReference type="ChEBI" id="CHEBI:49883"/>
    </ligand>
</feature>